<dbReference type="NCBIfam" id="NF003591">
    <property type="entry name" value="PRK05254.1-4"/>
    <property type="match status" value="1"/>
</dbReference>
<dbReference type="RefSeq" id="WP_210228510.1">
    <property type="nucleotide sequence ID" value="NZ_CP072800.1"/>
</dbReference>
<evidence type="ECO:0000256" key="8">
    <source>
        <dbReference type="ARBA" id="ARBA00023204"/>
    </source>
</evidence>
<feature type="domain" description="Uracil-DNA glycosylase-like" evidence="12">
    <location>
        <begin position="53"/>
        <end position="214"/>
    </location>
</feature>
<reference evidence="13 14" key="1">
    <citation type="submission" date="2021-04" db="EMBL/GenBank/DDBJ databases">
        <title>Genomics, taxonomy and metabolism of representatives of sulfur bacteria of the genus Thiothrix: Thiothrix fructosivorans QT, Thiothrix unzii A1T and three new species, Thiothrix subterranea sp. nov., Thiothrix litoralis sp. nov. and 'Candidatus Thiothrix anitrata' sp. nov.</title>
        <authorList>
            <person name="Ravin N.V."/>
            <person name="Smolyakov D."/>
            <person name="Rudenko T.S."/>
            <person name="Mardanov A.V."/>
            <person name="Beletsky A.V."/>
            <person name="Markov N.D."/>
            <person name="Fomenkov A.I."/>
            <person name="Roberts R.J."/>
            <person name="Karnachuk O.V."/>
            <person name="Novikov A."/>
            <person name="Grabovich M.Y."/>
        </authorList>
    </citation>
    <scope>NUCLEOTIDE SEQUENCE [LARGE SCALE GENOMIC DNA]</scope>
    <source>
        <strain evidence="13 14">A52</strain>
    </source>
</reference>
<protein>
    <recommendedName>
        <fullName evidence="5 9">Uracil-DNA glycosylase</fullName>
        <shortName evidence="9">UDG</shortName>
        <ecNumber evidence="4 9">3.2.2.27</ecNumber>
    </recommendedName>
</protein>
<evidence type="ECO:0000256" key="4">
    <source>
        <dbReference type="ARBA" id="ARBA00012030"/>
    </source>
</evidence>
<dbReference type="Proteomes" id="UP000672027">
    <property type="component" value="Chromosome"/>
</dbReference>
<comment type="similarity">
    <text evidence="3 9 11">Belongs to the uracil-DNA glycosylase (UDG) superfamily. UNG family.</text>
</comment>
<dbReference type="GO" id="GO:0004844">
    <property type="term" value="F:uracil DNA N-glycosylase activity"/>
    <property type="evidence" value="ECO:0007669"/>
    <property type="project" value="UniProtKB-EC"/>
</dbReference>
<dbReference type="InterPro" id="IPR002043">
    <property type="entry name" value="UDG_fam1"/>
</dbReference>
<feature type="active site" description="Proton acceptor" evidence="9 10">
    <location>
        <position position="68"/>
    </location>
</feature>
<dbReference type="SMART" id="SM00987">
    <property type="entry name" value="UreE_C"/>
    <property type="match status" value="1"/>
</dbReference>
<dbReference type="NCBIfam" id="NF003592">
    <property type="entry name" value="PRK05254.1-5"/>
    <property type="match status" value="1"/>
</dbReference>
<dbReference type="PROSITE" id="PS00130">
    <property type="entry name" value="U_DNA_GLYCOSYLASE"/>
    <property type="match status" value="1"/>
</dbReference>
<evidence type="ECO:0000313" key="13">
    <source>
        <dbReference type="EMBL" id="QTR50725.1"/>
    </source>
</evidence>
<dbReference type="EC" id="3.2.2.27" evidence="4 9"/>
<keyword evidence="14" id="KW-1185">Reference proteome</keyword>
<comment type="catalytic activity">
    <reaction evidence="1 9 11">
        <text>Hydrolyzes single-stranded DNA or mismatched double-stranded DNA and polynucleotides, releasing free uracil.</text>
        <dbReference type="EC" id="3.2.2.27"/>
    </reaction>
</comment>
<gene>
    <name evidence="9 13" type="primary">ung</name>
    <name evidence="13" type="ORF">J8380_03915</name>
</gene>
<keyword evidence="7 9" id="KW-0378">Hydrolase</keyword>
<name>A0ABX7X4B5_9GAMM</name>
<evidence type="ECO:0000256" key="7">
    <source>
        <dbReference type="ARBA" id="ARBA00022801"/>
    </source>
</evidence>
<dbReference type="NCBIfam" id="TIGR00628">
    <property type="entry name" value="ung"/>
    <property type="match status" value="1"/>
</dbReference>
<dbReference type="Gene3D" id="3.40.470.10">
    <property type="entry name" value="Uracil-DNA glycosylase-like domain"/>
    <property type="match status" value="1"/>
</dbReference>
<dbReference type="EMBL" id="CP072800">
    <property type="protein sequence ID" value="QTR50725.1"/>
    <property type="molecule type" value="Genomic_DNA"/>
</dbReference>
<dbReference type="NCBIfam" id="NF003589">
    <property type="entry name" value="PRK05254.1-2"/>
    <property type="match status" value="1"/>
</dbReference>
<evidence type="ECO:0000256" key="9">
    <source>
        <dbReference type="HAMAP-Rule" id="MF_00148"/>
    </source>
</evidence>
<dbReference type="InterPro" id="IPR005122">
    <property type="entry name" value="Uracil-DNA_glycosylase-like"/>
</dbReference>
<organism evidence="13 14">
    <name type="scientific">Candidatus Thiothrix anitrata</name>
    <dbReference type="NCBI Taxonomy" id="2823902"/>
    <lineage>
        <taxon>Bacteria</taxon>
        <taxon>Pseudomonadati</taxon>
        <taxon>Pseudomonadota</taxon>
        <taxon>Gammaproteobacteria</taxon>
        <taxon>Thiotrichales</taxon>
        <taxon>Thiotrichaceae</taxon>
        <taxon>Thiothrix</taxon>
    </lineage>
</organism>
<dbReference type="PANTHER" id="PTHR11264:SF0">
    <property type="entry name" value="URACIL-DNA GLYCOSYLASE"/>
    <property type="match status" value="1"/>
</dbReference>
<evidence type="ECO:0000256" key="1">
    <source>
        <dbReference type="ARBA" id="ARBA00001400"/>
    </source>
</evidence>
<keyword evidence="8 9" id="KW-0234">DNA repair</keyword>
<evidence type="ECO:0000256" key="6">
    <source>
        <dbReference type="ARBA" id="ARBA00022763"/>
    </source>
</evidence>
<accession>A0ABX7X4B5</accession>
<dbReference type="InterPro" id="IPR018085">
    <property type="entry name" value="Ura-DNA_Glyclase_AS"/>
</dbReference>
<evidence type="ECO:0000256" key="3">
    <source>
        <dbReference type="ARBA" id="ARBA00008184"/>
    </source>
</evidence>
<evidence type="ECO:0000256" key="10">
    <source>
        <dbReference type="PROSITE-ProRule" id="PRU10072"/>
    </source>
</evidence>
<proteinExistence type="inferred from homology"/>
<keyword evidence="13" id="KW-0326">Glycosidase</keyword>
<dbReference type="PANTHER" id="PTHR11264">
    <property type="entry name" value="URACIL-DNA GLYCOSYLASE"/>
    <property type="match status" value="1"/>
</dbReference>
<sequence length="226" mass="24629">MINALEVPTSWRVVLADALAHPQMQALSAFLATEQTAGKILLPPVADRFNALQATPPTAVKVVILGQDPYPTPGHAHGLAFSVLPDVKPLPRSLQNIYKELLADTGIDNQHCGYLQPWAEQGVLLLNTVLSVAAGNAGSHQKRGWEYLTDCIIDSVNAQAQPVVFVLWGGHAQKKAARIDTHRHLLIQTAHPSPLSARHGFFGSKPFSKINAFLQKHGRSVIDWRV</sequence>
<keyword evidence="9" id="KW-0963">Cytoplasm</keyword>
<dbReference type="CDD" id="cd10027">
    <property type="entry name" value="UDG-F1-like"/>
    <property type="match status" value="1"/>
</dbReference>
<evidence type="ECO:0000256" key="2">
    <source>
        <dbReference type="ARBA" id="ARBA00002631"/>
    </source>
</evidence>
<keyword evidence="6 9" id="KW-0227">DNA damage</keyword>
<comment type="subcellular location">
    <subcellularLocation>
        <location evidence="9">Cytoplasm</location>
    </subcellularLocation>
</comment>
<evidence type="ECO:0000256" key="11">
    <source>
        <dbReference type="RuleBase" id="RU003780"/>
    </source>
</evidence>
<dbReference type="SMART" id="SM00986">
    <property type="entry name" value="UDG"/>
    <property type="match status" value="1"/>
</dbReference>
<dbReference type="HAMAP" id="MF_00148">
    <property type="entry name" value="UDG"/>
    <property type="match status" value="1"/>
</dbReference>
<evidence type="ECO:0000256" key="5">
    <source>
        <dbReference type="ARBA" id="ARBA00018429"/>
    </source>
</evidence>
<comment type="function">
    <text evidence="2 9 11">Excises uracil residues from the DNA which can arise as a result of misincorporation of dUMP residues by DNA polymerase or due to deamination of cytosine.</text>
</comment>
<evidence type="ECO:0000313" key="14">
    <source>
        <dbReference type="Proteomes" id="UP000672027"/>
    </source>
</evidence>
<dbReference type="NCBIfam" id="NF003588">
    <property type="entry name" value="PRK05254.1-1"/>
    <property type="match status" value="1"/>
</dbReference>
<dbReference type="InterPro" id="IPR036895">
    <property type="entry name" value="Uracil-DNA_glycosylase-like_sf"/>
</dbReference>
<dbReference type="Pfam" id="PF03167">
    <property type="entry name" value="UDG"/>
    <property type="match status" value="1"/>
</dbReference>
<evidence type="ECO:0000259" key="12">
    <source>
        <dbReference type="SMART" id="SM00986"/>
    </source>
</evidence>
<dbReference type="SUPFAM" id="SSF52141">
    <property type="entry name" value="Uracil-DNA glycosylase-like"/>
    <property type="match status" value="1"/>
</dbReference>